<evidence type="ECO:0000313" key="7">
    <source>
        <dbReference type="EMBL" id="GLS18415.1"/>
    </source>
</evidence>
<dbReference type="PANTHER" id="PTHR22777">
    <property type="entry name" value="HEMOLYSIN-RELATED"/>
    <property type="match status" value="1"/>
</dbReference>
<evidence type="ECO:0000256" key="4">
    <source>
        <dbReference type="PROSITE-ProRule" id="PRU00703"/>
    </source>
</evidence>
<dbReference type="PROSITE" id="PS51371">
    <property type="entry name" value="CBS"/>
    <property type="match status" value="2"/>
</dbReference>
<dbReference type="SMART" id="SM00116">
    <property type="entry name" value="CBS"/>
    <property type="match status" value="2"/>
</dbReference>
<evidence type="ECO:0000256" key="2">
    <source>
        <dbReference type="ARBA" id="ARBA00022737"/>
    </source>
</evidence>
<feature type="region of interest" description="Disordered" evidence="5">
    <location>
        <begin position="339"/>
        <end position="382"/>
    </location>
</feature>
<feature type="compositionally biased region" description="Low complexity" evidence="5">
    <location>
        <begin position="359"/>
        <end position="382"/>
    </location>
</feature>
<dbReference type="InterPro" id="IPR036318">
    <property type="entry name" value="FAD-bd_PCMH-like_sf"/>
</dbReference>
<dbReference type="SUPFAM" id="SSF56176">
    <property type="entry name" value="FAD-binding/transporter-associated domain-like"/>
    <property type="match status" value="1"/>
</dbReference>
<protein>
    <submittedName>
        <fullName evidence="7">Ion transporter</fullName>
    </submittedName>
</protein>
<feature type="compositionally biased region" description="Polar residues" evidence="5">
    <location>
        <begin position="7"/>
        <end position="16"/>
    </location>
</feature>
<evidence type="ECO:0000256" key="5">
    <source>
        <dbReference type="SAM" id="MobiDB-lite"/>
    </source>
</evidence>
<accession>A0ABQ6CHT6</accession>
<dbReference type="Proteomes" id="UP001156882">
    <property type="component" value="Unassembled WGS sequence"/>
</dbReference>
<organism evidence="7 8">
    <name type="scientific">Labrys miyagiensis</name>
    <dbReference type="NCBI Taxonomy" id="346912"/>
    <lineage>
        <taxon>Bacteria</taxon>
        <taxon>Pseudomonadati</taxon>
        <taxon>Pseudomonadota</taxon>
        <taxon>Alphaproteobacteria</taxon>
        <taxon>Hyphomicrobiales</taxon>
        <taxon>Xanthobacteraceae</taxon>
        <taxon>Labrys</taxon>
    </lineage>
</organism>
<feature type="domain" description="CBS" evidence="6">
    <location>
        <begin position="192"/>
        <end position="252"/>
    </location>
</feature>
<feature type="region of interest" description="Disordered" evidence="5">
    <location>
        <begin position="144"/>
        <end position="170"/>
    </location>
</feature>
<dbReference type="Pfam" id="PF03471">
    <property type="entry name" value="CorC_HlyC"/>
    <property type="match status" value="1"/>
</dbReference>
<dbReference type="InterPro" id="IPR000644">
    <property type="entry name" value="CBS_dom"/>
</dbReference>
<dbReference type="Pfam" id="PF00571">
    <property type="entry name" value="CBS"/>
    <property type="match status" value="2"/>
</dbReference>
<sequence length="382" mass="40932">MSDSNDRSTSQTSNSHEAPEGLFERIKSALGLKSHPSIREDLADALEDSRASEDSSFSPEERAMLKNILGLRGKRVDDVMVPRADIVAVPLDISLGDLLKVFQTAGHSRLPVYNETLDDPRGMVHIRDFVAWLASRAAIAARKSRKARESEVRQSEPPKEGEGPAKPASPKEAALALGNISLTAPLSSVRSLMRNVLFVPPSMPPIDLLAKMQTTRTQLALVIDEYGGTDGLVSMEDIVEIVLGDIEDEHDEDSGDMIVASGEGIFTADARADLDDVTGTVGIQLHDDDIEADVDTLGGWLVTLAGRVPVRGEIVPGPGTLEFEILDADPRRVKRVRIHTLGSSGARPRDKSKRDRKGATAPAEAVPMEEAAAGQAGTDGAT</sequence>
<name>A0ABQ6CHT6_9HYPH</name>
<dbReference type="SMART" id="SM01091">
    <property type="entry name" value="CorC_HlyC"/>
    <property type="match status" value="1"/>
</dbReference>
<proteinExistence type="inferred from homology"/>
<evidence type="ECO:0000256" key="3">
    <source>
        <dbReference type="ARBA" id="ARBA00023122"/>
    </source>
</evidence>
<keyword evidence="8" id="KW-1185">Reference proteome</keyword>
<keyword evidence="2" id="KW-0677">Repeat</keyword>
<dbReference type="InterPro" id="IPR044751">
    <property type="entry name" value="Ion_transp-like_CBS"/>
</dbReference>
<evidence type="ECO:0000313" key="8">
    <source>
        <dbReference type="Proteomes" id="UP001156882"/>
    </source>
</evidence>
<evidence type="ECO:0000259" key="6">
    <source>
        <dbReference type="PROSITE" id="PS51371"/>
    </source>
</evidence>
<evidence type="ECO:0000256" key="1">
    <source>
        <dbReference type="ARBA" id="ARBA00006446"/>
    </source>
</evidence>
<dbReference type="CDD" id="cd04590">
    <property type="entry name" value="CBS_pair_CorC_HlyC_assoc"/>
    <property type="match status" value="1"/>
</dbReference>
<feature type="compositionally biased region" description="Basic and acidic residues" evidence="5">
    <location>
        <begin position="147"/>
        <end position="163"/>
    </location>
</feature>
<keyword evidence="3 4" id="KW-0129">CBS domain</keyword>
<dbReference type="PANTHER" id="PTHR22777:SF27">
    <property type="entry name" value="MAGNESIUM AND COBALT EFFLUX PROTEIN CORC"/>
    <property type="match status" value="1"/>
</dbReference>
<dbReference type="InterPro" id="IPR046342">
    <property type="entry name" value="CBS_dom_sf"/>
</dbReference>
<gene>
    <name evidence="7" type="ORF">GCM10007874_14320</name>
</gene>
<dbReference type="Gene3D" id="3.30.465.10">
    <property type="match status" value="1"/>
</dbReference>
<comment type="caution">
    <text evidence="7">The sequence shown here is derived from an EMBL/GenBank/DDBJ whole genome shotgun (WGS) entry which is preliminary data.</text>
</comment>
<dbReference type="RefSeq" id="WP_284311234.1">
    <property type="nucleotide sequence ID" value="NZ_BSPC01000011.1"/>
</dbReference>
<comment type="similarity">
    <text evidence="1">Belongs to the UPF0053 family. Hemolysin C subfamily.</text>
</comment>
<dbReference type="EMBL" id="BSPC01000011">
    <property type="protein sequence ID" value="GLS18415.1"/>
    <property type="molecule type" value="Genomic_DNA"/>
</dbReference>
<dbReference type="InterPro" id="IPR016169">
    <property type="entry name" value="FAD-bd_PCMH_sub2"/>
</dbReference>
<dbReference type="Gene3D" id="3.10.580.10">
    <property type="entry name" value="CBS-domain"/>
    <property type="match status" value="2"/>
</dbReference>
<feature type="domain" description="CBS" evidence="6">
    <location>
        <begin position="80"/>
        <end position="139"/>
    </location>
</feature>
<dbReference type="SUPFAM" id="SSF54631">
    <property type="entry name" value="CBS-domain pair"/>
    <property type="match status" value="1"/>
</dbReference>
<reference evidence="8" key="1">
    <citation type="journal article" date="2019" name="Int. J. Syst. Evol. Microbiol.">
        <title>The Global Catalogue of Microorganisms (GCM) 10K type strain sequencing project: providing services to taxonomists for standard genome sequencing and annotation.</title>
        <authorList>
            <consortium name="The Broad Institute Genomics Platform"/>
            <consortium name="The Broad Institute Genome Sequencing Center for Infectious Disease"/>
            <person name="Wu L."/>
            <person name="Ma J."/>
        </authorList>
    </citation>
    <scope>NUCLEOTIDE SEQUENCE [LARGE SCALE GENOMIC DNA]</scope>
    <source>
        <strain evidence="8">NBRC 101365</strain>
    </source>
</reference>
<dbReference type="InterPro" id="IPR005170">
    <property type="entry name" value="Transptr-assoc_dom"/>
</dbReference>
<feature type="region of interest" description="Disordered" evidence="5">
    <location>
        <begin position="1"/>
        <end position="21"/>
    </location>
</feature>